<dbReference type="GO" id="GO:0006006">
    <property type="term" value="P:glucose metabolic process"/>
    <property type="evidence" value="ECO:0007669"/>
    <property type="project" value="UniProtKB-KW"/>
</dbReference>
<dbReference type="RefSeq" id="WP_068705506.1">
    <property type="nucleotide sequence ID" value="NZ_BDCR01000004.1"/>
</dbReference>
<comment type="similarity">
    <text evidence="1">Belongs to the cycloisomerase 2 family.</text>
</comment>
<accession>A0A161LGB1</accession>
<dbReference type="InterPro" id="IPR050282">
    <property type="entry name" value="Cycloisomerase_2"/>
</dbReference>
<dbReference type="InterPro" id="IPR019405">
    <property type="entry name" value="Lactonase_7-beta_prop"/>
</dbReference>
<dbReference type="Proteomes" id="UP000076586">
    <property type="component" value="Unassembled WGS sequence"/>
</dbReference>
<keyword evidence="5" id="KW-1185">Reference proteome</keyword>
<evidence type="ECO:0000256" key="1">
    <source>
        <dbReference type="ARBA" id="ARBA00005564"/>
    </source>
</evidence>
<organism evidence="4 5">
    <name type="scientific">Paludibacter jiangxiensis</name>
    <dbReference type="NCBI Taxonomy" id="681398"/>
    <lineage>
        <taxon>Bacteria</taxon>
        <taxon>Pseudomonadati</taxon>
        <taxon>Bacteroidota</taxon>
        <taxon>Bacteroidia</taxon>
        <taxon>Bacteroidales</taxon>
        <taxon>Paludibacteraceae</taxon>
        <taxon>Paludibacter</taxon>
    </lineage>
</organism>
<evidence type="ECO:0000256" key="3">
    <source>
        <dbReference type="SAM" id="SignalP"/>
    </source>
</evidence>
<sequence>MIKKTVSLLLLCASISLVSAQKNNSLPFFIGTYTGEGSEGVYRCWLDTVSGRLSTPEIAARVDNPSYLAVSADNRFLWTVGEKDKTYCLSAFSIDKSMLLNFINSQSGEGSYSCYIAELEAGKWLGAASYGSGLVTFYPLNNDGSIGALATVDKHWGKVIRAHCILPDPKGKYIYSADLGLDKVLVYSIEEGKLMPFAEVNLPKGMGPRHIDFDASGKWMAVANELANKVTIIKRDSAQVFTNVVSHTTMLPSGFTMKTSAADIHFSPDGRFLYASNRGHNSIVIYAFDNASGTLKTLGWATQGINRPRNFVIDPTGKFLLVANQDGNDIVVFKRNNQTGMLSPVNEKVSVSHPVCMKFINIKH</sequence>
<dbReference type="STRING" id="681398.PJIAN_4439"/>
<name>A0A161LGB1_9BACT</name>
<comment type="caution">
    <text evidence="4">The sequence shown here is derived from an EMBL/GenBank/DDBJ whole genome shotgun (WGS) entry which is preliminary data.</text>
</comment>
<keyword evidence="2" id="KW-0119">Carbohydrate metabolism</keyword>
<reference evidence="5" key="1">
    <citation type="submission" date="2016-04" db="EMBL/GenBank/DDBJ databases">
        <title>Draft genome sequence of Paludibacter jiangxiensis strain NM7.</title>
        <authorList>
            <person name="Qiu Y."/>
            <person name="Matsuura N."/>
            <person name="Ohashi A."/>
            <person name="Tourlousse M.D."/>
            <person name="Sekiguchi Y."/>
        </authorList>
    </citation>
    <scope>NUCLEOTIDE SEQUENCE [LARGE SCALE GENOMIC DNA]</scope>
    <source>
        <strain evidence="5">NM7</strain>
    </source>
</reference>
<gene>
    <name evidence="4" type="ORF">PJIAN_4439</name>
</gene>
<keyword evidence="3" id="KW-0732">Signal</keyword>
<evidence type="ECO:0000313" key="5">
    <source>
        <dbReference type="Proteomes" id="UP000076586"/>
    </source>
</evidence>
<dbReference type="OrthoDB" id="9790815at2"/>
<evidence type="ECO:0000256" key="2">
    <source>
        <dbReference type="ARBA" id="ARBA00022526"/>
    </source>
</evidence>
<dbReference type="InterPro" id="IPR011048">
    <property type="entry name" value="Haem_d1_sf"/>
</dbReference>
<dbReference type="GO" id="GO:0017057">
    <property type="term" value="F:6-phosphogluconolactonase activity"/>
    <property type="evidence" value="ECO:0007669"/>
    <property type="project" value="TreeGrafter"/>
</dbReference>
<dbReference type="SUPFAM" id="SSF51004">
    <property type="entry name" value="C-terminal (heme d1) domain of cytochrome cd1-nitrite reductase"/>
    <property type="match status" value="1"/>
</dbReference>
<dbReference type="Pfam" id="PF10282">
    <property type="entry name" value="Lactonase"/>
    <property type="match status" value="1"/>
</dbReference>
<dbReference type="InterPro" id="IPR015943">
    <property type="entry name" value="WD40/YVTN_repeat-like_dom_sf"/>
</dbReference>
<feature type="chain" id="PRO_5007823825" evidence="3">
    <location>
        <begin position="21"/>
        <end position="364"/>
    </location>
</feature>
<dbReference type="PANTHER" id="PTHR30344">
    <property type="entry name" value="6-PHOSPHOGLUCONOLACTONASE-RELATED"/>
    <property type="match status" value="1"/>
</dbReference>
<dbReference type="EMBL" id="BDCR01000004">
    <property type="protein sequence ID" value="GAT63897.1"/>
    <property type="molecule type" value="Genomic_DNA"/>
</dbReference>
<proteinExistence type="inferred from homology"/>
<protein>
    <submittedName>
        <fullName evidence="4">6-phosphogluconolactonase</fullName>
    </submittedName>
</protein>
<dbReference type="AlphaFoldDB" id="A0A161LGB1"/>
<reference evidence="5" key="2">
    <citation type="journal article" date="2017" name="Genome Announc.">
        <title>Draft genome sequence of Paludibacter jiangxiensis NM7(T), a propionate-producing fermentative bacterium.</title>
        <authorList>
            <person name="Qiu Y.-L."/>
            <person name="Tourlousse D.M."/>
            <person name="Matsuura N."/>
            <person name="Ohashi A."/>
            <person name="Sekiguchi Y."/>
        </authorList>
    </citation>
    <scope>NUCLEOTIDE SEQUENCE [LARGE SCALE GENOMIC DNA]</scope>
    <source>
        <strain evidence="5">NM7</strain>
    </source>
</reference>
<dbReference type="Gene3D" id="2.130.10.10">
    <property type="entry name" value="YVTN repeat-like/Quinoprotein amine dehydrogenase"/>
    <property type="match status" value="1"/>
</dbReference>
<dbReference type="PANTHER" id="PTHR30344:SF1">
    <property type="entry name" value="6-PHOSPHOGLUCONOLACTONASE"/>
    <property type="match status" value="1"/>
</dbReference>
<keyword evidence="2" id="KW-0313">Glucose metabolism</keyword>
<feature type="signal peptide" evidence="3">
    <location>
        <begin position="1"/>
        <end position="20"/>
    </location>
</feature>
<evidence type="ECO:0000313" key="4">
    <source>
        <dbReference type="EMBL" id="GAT63897.1"/>
    </source>
</evidence>